<gene>
    <name evidence="2" type="ORF">GN331_01910</name>
</gene>
<reference evidence="2 3" key="1">
    <citation type="submission" date="2019-12" db="EMBL/GenBank/DDBJ databases">
        <authorList>
            <person name="Xu J."/>
        </authorList>
    </citation>
    <scope>NUCLEOTIDE SEQUENCE [LARGE SCALE GENOMIC DNA]</scope>
    <source>
        <strain evidence="2 3">HX-5-24</strain>
    </source>
</reference>
<dbReference type="Pfam" id="PF00535">
    <property type="entry name" value="Glycos_transf_2"/>
    <property type="match status" value="2"/>
</dbReference>
<dbReference type="InterPro" id="IPR001173">
    <property type="entry name" value="Glyco_trans_2-like"/>
</dbReference>
<accession>A0A7C9HKI1</accession>
<comment type="caution">
    <text evidence="2">The sequence shown here is derived from an EMBL/GenBank/DDBJ whole genome shotgun (WGS) entry which is preliminary data.</text>
</comment>
<evidence type="ECO:0000313" key="3">
    <source>
        <dbReference type="Proteomes" id="UP000479692"/>
    </source>
</evidence>
<protein>
    <submittedName>
        <fullName evidence="2">Glycosyltransferase</fullName>
    </submittedName>
</protein>
<dbReference type="RefSeq" id="WP_156639832.1">
    <property type="nucleotide sequence ID" value="NZ_WOXT01000001.1"/>
</dbReference>
<dbReference type="Gene3D" id="3.90.550.10">
    <property type="entry name" value="Spore Coat Polysaccharide Biosynthesis Protein SpsA, Chain A"/>
    <property type="match status" value="3"/>
</dbReference>
<dbReference type="Proteomes" id="UP000479692">
    <property type="component" value="Unassembled WGS sequence"/>
</dbReference>
<dbReference type="CDD" id="cd04184">
    <property type="entry name" value="GT2_RfbC_Mx_like"/>
    <property type="match status" value="1"/>
</dbReference>
<evidence type="ECO:0000313" key="2">
    <source>
        <dbReference type="EMBL" id="MUV12957.1"/>
    </source>
</evidence>
<name>A0A7C9HKI1_9GAMM</name>
<dbReference type="InterPro" id="IPR029044">
    <property type="entry name" value="Nucleotide-diphossugar_trans"/>
</dbReference>
<proteinExistence type="predicted"/>
<feature type="domain" description="Glycosyltransferase 2-like" evidence="1">
    <location>
        <begin position="8"/>
        <end position="132"/>
    </location>
</feature>
<dbReference type="GO" id="GO:0016740">
    <property type="term" value="F:transferase activity"/>
    <property type="evidence" value="ECO:0007669"/>
    <property type="project" value="UniProtKB-KW"/>
</dbReference>
<keyword evidence="3" id="KW-1185">Reference proteome</keyword>
<dbReference type="EMBL" id="WOXT01000001">
    <property type="protein sequence ID" value="MUV12957.1"/>
    <property type="molecule type" value="Genomic_DNA"/>
</dbReference>
<dbReference type="SUPFAM" id="SSF53448">
    <property type="entry name" value="Nucleotide-diphospho-sugar transferases"/>
    <property type="match status" value="3"/>
</dbReference>
<keyword evidence="2" id="KW-0808">Transferase</keyword>
<organism evidence="2 3">
    <name type="scientific">Noviluteimonas gilva</name>
    <dbReference type="NCBI Taxonomy" id="2682097"/>
    <lineage>
        <taxon>Bacteria</taxon>
        <taxon>Pseudomonadati</taxon>
        <taxon>Pseudomonadota</taxon>
        <taxon>Gammaproteobacteria</taxon>
        <taxon>Lysobacterales</taxon>
        <taxon>Lysobacteraceae</taxon>
        <taxon>Noviluteimonas</taxon>
    </lineage>
</organism>
<dbReference type="InterPro" id="IPR050834">
    <property type="entry name" value="Glycosyltransf_2"/>
</dbReference>
<evidence type="ECO:0000259" key="1">
    <source>
        <dbReference type="Pfam" id="PF00535"/>
    </source>
</evidence>
<feature type="domain" description="Glycosyltransferase 2-like" evidence="1">
    <location>
        <begin position="391"/>
        <end position="548"/>
    </location>
</feature>
<sequence length="885" mass="97014">MSDNPTATILVIAYKMEAMIAEAIRSALAQTIPCEIIVSDDCSPDGTLDAARKAVEGYSGPHRVSVRSTPRNLGLCAHLTELAGIATGEVLVFQAGDDVSYPQRVERLLATFVKYPDAQIVGSLVDDIDARGKPIELAVRGTPFEVDQGWLLRRGKLAAVLGASMAIRRTLLTDFPPMEGMVEDNMLTLRAVLAGRCFCVQQSLIGYRRHDANLGDWVFDRSANDAATYERRNRRVLQMYREIAADQRKCVAARPDLPEAKRVVGLQLAQMYALEADMREAVLDQPRHRWVAPLWRGLMHPGLRRKSVERAVKLVLPRSTFGQGDIAGRAGGRFKDWNRRRLDARRIRHADRRGEGPDYTQWVAQFDTMDDAKRAALIERANKLPPVPIAIVMPVYNPSPAWLAEAIDSVIAQAYPHWELCIADDLSTDPQVIATLDAYAQRDKRIRVIHRAVNGHISAASNSALEIVTAPWVTLLDHDDLLAEHALLCVAEAIAAAPEVAVIYSDEDKIDDANHRREAFFKPDWNPELARAYNMVSHFGAYRTALLREVGGFQVGYEGAQDYDLMLRCVDRIAPTQIVHIPHVLYHWRIHDASTAAGNAVKPYALEAGRRAILEHLARNGLTGDVQSHPTGYYVVDYTPPSPLPSVTVVIADPGDAKALAACRDAVQGTGYPGLDVRVAAATPAALNVAVRESAGAIVVILDGRCVPEDDTWLLRAVAWAARPNNGAIGGKVFDAERRVLSSGVLIGVDGAWSAMDGGARADGVGYVGRAKLPQNLTALMHGLVAMPRGLFVDAGGLDETYATLTGAMLDLTLRIGRSGLRHTWVPSLRMQVDAPGNAFDTNDADNQKLEATWALSKMVDPAYNPNLGNRSRHYWYAHPPRIRA</sequence>
<dbReference type="PANTHER" id="PTHR43685:SF2">
    <property type="entry name" value="GLYCOSYLTRANSFERASE 2-LIKE DOMAIN-CONTAINING PROTEIN"/>
    <property type="match status" value="1"/>
</dbReference>
<dbReference type="AlphaFoldDB" id="A0A7C9HKI1"/>
<dbReference type="PANTHER" id="PTHR43685">
    <property type="entry name" value="GLYCOSYLTRANSFERASE"/>
    <property type="match status" value="1"/>
</dbReference>